<dbReference type="GO" id="GO:0005524">
    <property type="term" value="F:ATP binding"/>
    <property type="evidence" value="ECO:0007669"/>
    <property type="project" value="InterPro"/>
</dbReference>
<proteinExistence type="predicted"/>
<dbReference type="GO" id="GO:0005634">
    <property type="term" value="C:nucleus"/>
    <property type="evidence" value="ECO:0007669"/>
    <property type="project" value="TreeGrafter"/>
</dbReference>
<evidence type="ECO:0000313" key="3">
    <source>
        <dbReference type="EMBL" id="KAF8483553.1"/>
    </source>
</evidence>
<dbReference type="SMART" id="SM00220">
    <property type="entry name" value="S_TKc"/>
    <property type="match status" value="1"/>
</dbReference>
<evidence type="ECO:0000313" key="4">
    <source>
        <dbReference type="Proteomes" id="UP000759537"/>
    </source>
</evidence>
<gene>
    <name evidence="3" type="ORF">DFH94DRAFT_315893</name>
</gene>
<dbReference type="Gene3D" id="1.10.510.10">
    <property type="entry name" value="Transferase(Phosphotransferase) domain 1"/>
    <property type="match status" value="1"/>
</dbReference>
<dbReference type="Pfam" id="PF00069">
    <property type="entry name" value="Pkinase"/>
    <property type="match status" value="1"/>
</dbReference>
<dbReference type="GO" id="GO:0044773">
    <property type="term" value="P:mitotic DNA damage checkpoint signaling"/>
    <property type="evidence" value="ECO:0007669"/>
    <property type="project" value="TreeGrafter"/>
</dbReference>
<comment type="caution">
    <text evidence="3">The sequence shown here is derived from an EMBL/GenBank/DDBJ whole genome shotgun (WGS) entry which is preliminary data.</text>
</comment>
<organism evidence="3 4">
    <name type="scientific">Russula ochroleuca</name>
    <dbReference type="NCBI Taxonomy" id="152965"/>
    <lineage>
        <taxon>Eukaryota</taxon>
        <taxon>Fungi</taxon>
        <taxon>Dikarya</taxon>
        <taxon>Basidiomycota</taxon>
        <taxon>Agaricomycotina</taxon>
        <taxon>Agaricomycetes</taxon>
        <taxon>Russulales</taxon>
        <taxon>Russulaceae</taxon>
        <taxon>Russula</taxon>
    </lineage>
</organism>
<sequence>METWVLLVDHKFRAIGQSFSVNTTVQDNIGELREKALKKLLRTDLAAPSLTVWKTKGTKIIDETTFERTEEILRSIDVDDNDTIEEVRSMAKVANLGLSNGQHLLMRLPAVTSSEDGALGDPITSKLNTAYKDLFLYAHTKGKFIEDDFHLNDVMVENSRVPEFVQKYEEMLCRKRKVPDEMRSAETFMGQAFFKEYFDCSTEDSSGSSHIADLLEVLHVMTFSSVDGLNLWNILDNGKRRLFKEDDANWLFFFSFARHCRSFPNIASDGTPKITVKLGQEQWPFKLIIQVDGKYHTYKPRSDFLVLKLDLPRVAVAVNSYPPDKPAVDHHRVILQGASIVRFANTFLDAYKERNFVFVAIFIGDTGVVIRYLLYQKEGSQRVYRKKQTFDVSNTVGCLRFALELYNLSSALNDESENEDTKRKVKNLAASVYEVSKGHMLPTFGKTKCGEDQTEPNVRRKGDDGGANEQLEACGYEVVPDVLETDGGTWELISKLPPHILTVYRRNNPNKTELIAKHVREGSNEPDILKYLHTIRPQSPHIISFIETIPSITTEWLILPKLHSIGDQILMNSGDVRSRVELGWGLVKGLAYLHEHKVAHRDIKPHNLVCDGDLRLQIIDFDVAIKVQDENTEIDEYRGTKGWTAPEMGEEEGPTPMYSPIKADRWSCGRVLLRHIMVGKGDKRLSKFADQLLANDPRQRPSLREWRKWFAPVSNVLEDGGKESRPRQAMTEVDAEGMKPPDGKKPRLVVTERGGQPS</sequence>
<dbReference type="CDD" id="cd00180">
    <property type="entry name" value="PKc"/>
    <property type="match status" value="1"/>
</dbReference>
<dbReference type="PROSITE" id="PS50011">
    <property type="entry name" value="PROTEIN_KINASE_DOM"/>
    <property type="match status" value="1"/>
</dbReference>
<dbReference type="InterPro" id="IPR011009">
    <property type="entry name" value="Kinase-like_dom_sf"/>
</dbReference>
<feature type="region of interest" description="Disordered" evidence="1">
    <location>
        <begin position="444"/>
        <end position="466"/>
    </location>
</feature>
<dbReference type="GO" id="GO:0004674">
    <property type="term" value="F:protein serine/threonine kinase activity"/>
    <property type="evidence" value="ECO:0007669"/>
    <property type="project" value="TreeGrafter"/>
</dbReference>
<dbReference type="EMBL" id="WHVB01000004">
    <property type="protein sequence ID" value="KAF8483553.1"/>
    <property type="molecule type" value="Genomic_DNA"/>
</dbReference>
<dbReference type="OrthoDB" id="4062651at2759"/>
<dbReference type="PROSITE" id="PS00108">
    <property type="entry name" value="PROTEIN_KINASE_ST"/>
    <property type="match status" value="1"/>
</dbReference>
<evidence type="ECO:0000259" key="2">
    <source>
        <dbReference type="PROSITE" id="PS50011"/>
    </source>
</evidence>
<feature type="compositionally biased region" description="Basic and acidic residues" evidence="1">
    <location>
        <begin position="736"/>
        <end position="745"/>
    </location>
</feature>
<reference evidence="3" key="1">
    <citation type="submission" date="2019-10" db="EMBL/GenBank/DDBJ databases">
        <authorList>
            <consortium name="DOE Joint Genome Institute"/>
            <person name="Kuo A."/>
            <person name="Miyauchi S."/>
            <person name="Kiss E."/>
            <person name="Drula E."/>
            <person name="Kohler A."/>
            <person name="Sanchez-Garcia M."/>
            <person name="Andreopoulos B."/>
            <person name="Barry K.W."/>
            <person name="Bonito G."/>
            <person name="Buee M."/>
            <person name="Carver A."/>
            <person name="Chen C."/>
            <person name="Cichocki N."/>
            <person name="Clum A."/>
            <person name="Culley D."/>
            <person name="Crous P.W."/>
            <person name="Fauchery L."/>
            <person name="Girlanda M."/>
            <person name="Hayes R."/>
            <person name="Keri Z."/>
            <person name="LaButti K."/>
            <person name="Lipzen A."/>
            <person name="Lombard V."/>
            <person name="Magnuson J."/>
            <person name="Maillard F."/>
            <person name="Morin E."/>
            <person name="Murat C."/>
            <person name="Nolan M."/>
            <person name="Ohm R."/>
            <person name="Pangilinan J."/>
            <person name="Pereira M."/>
            <person name="Perotto S."/>
            <person name="Peter M."/>
            <person name="Riley R."/>
            <person name="Sitrit Y."/>
            <person name="Stielow B."/>
            <person name="Szollosi G."/>
            <person name="Zifcakova L."/>
            <person name="Stursova M."/>
            <person name="Spatafora J.W."/>
            <person name="Tedersoo L."/>
            <person name="Vaario L.-M."/>
            <person name="Yamada A."/>
            <person name="Yan M."/>
            <person name="Wang P."/>
            <person name="Xu J."/>
            <person name="Bruns T."/>
            <person name="Baldrian P."/>
            <person name="Vilgalys R."/>
            <person name="Henrissat B."/>
            <person name="Grigoriev I.V."/>
            <person name="Hibbett D."/>
            <person name="Nagy L.G."/>
            <person name="Martin F.M."/>
        </authorList>
    </citation>
    <scope>NUCLEOTIDE SEQUENCE</scope>
    <source>
        <strain evidence="3">Prilba</strain>
    </source>
</reference>
<dbReference type="InterPro" id="IPR000719">
    <property type="entry name" value="Prot_kinase_dom"/>
</dbReference>
<dbReference type="PANTHER" id="PTHR44167:SF24">
    <property type="entry name" value="SERINE_THREONINE-PROTEIN KINASE CHK2"/>
    <property type="match status" value="1"/>
</dbReference>
<reference evidence="3" key="2">
    <citation type="journal article" date="2020" name="Nat. Commun.">
        <title>Large-scale genome sequencing of mycorrhizal fungi provides insights into the early evolution of symbiotic traits.</title>
        <authorList>
            <person name="Miyauchi S."/>
            <person name="Kiss E."/>
            <person name="Kuo A."/>
            <person name="Drula E."/>
            <person name="Kohler A."/>
            <person name="Sanchez-Garcia M."/>
            <person name="Morin E."/>
            <person name="Andreopoulos B."/>
            <person name="Barry K.W."/>
            <person name="Bonito G."/>
            <person name="Buee M."/>
            <person name="Carver A."/>
            <person name="Chen C."/>
            <person name="Cichocki N."/>
            <person name="Clum A."/>
            <person name="Culley D."/>
            <person name="Crous P.W."/>
            <person name="Fauchery L."/>
            <person name="Girlanda M."/>
            <person name="Hayes R.D."/>
            <person name="Keri Z."/>
            <person name="LaButti K."/>
            <person name="Lipzen A."/>
            <person name="Lombard V."/>
            <person name="Magnuson J."/>
            <person name="Maillard F."/>
            <person name="Murat C."/>
            <person name="Nolan M."/>
            <person name="Ohm R.A."/>
            <person name="Pangilinan J."/>
            <person name="Pereira M.F."/>
            <person name="Perotto S."/>
            <person name="Peter M."/>
            <person name="Pfister S."/>
            <person name="Riley R."/>
            <person name="Sitrit Y."/>
            <person name="Stielow J.B."/>
            <person name="Szollosi G."/>
            <person name="Zifcakova L."/>
            <person name="Stursova M."/>
            <person name="Spatafora J.W."/>
            <person name="Tedersoo L."/>
            <person name="Vaario L.M."/>
            <person name="Yamada A."/>
            <person name="Yan M."/>
            <person name="Wang P."/>
            <person name="Xu J."/>
            <person name="Bruns T."/>
            <person name="Baldrian P."/>
            <person name="Vilgalys R."/>
            <person name="Dunand C."/>
            <person name="Henrissat B."/>
            <person name="Grigoriev I.V."/>
            <person name="Hibbett D."/>
            <person name="Nagy L.G."/>
            <person name="Martin F.M."/>
        </authorList>
    </citation>
    <scope>NUCLEOTIDE SEQUENCE</scope>
    <source>
        <strain evidence="3">Prilba</strain>
    </source>
</reference>
<dbReference type="SUPFAM" id="SSF56112">
    <property type="entry name" value="Protein kinase-like (PK-like)"/>
    <property type="match status" value="1"/>
</dbReference>
<dbReference type="GO" id="GO:0005737">
    <property type="term" value="C:cytoplasm"/>
    <property type="evidence" value="ECO:0007669"/>
    <property type="project" value="TreeGrafter"/>
</dbReference>
<dbReference type="Proteomes" id="UP000759537">
    <property type="component" value="Unassembled WGS sequence"/>
</dbReference>
<feature type="domain" description="Protein kinase" evidence="2">
    <location>
        <begin position="433"/>
        <end position="710"/>
    </location>
</feature>
<protein>
    <recommendedName>
        <fullName evidence="2">Protein kinase domain-containing protein</fullName>
    </recommendedName>
</protein>
<dbReference type="PANTHER" id="PTHR44167">
    <property type="entry name" value="OVARIAN-SPECIFIC SERINE/THREONINE-PROTEIN KINASE LOK-RELATED"/>
    <property type="match status" value="1"/>
</dbReference>
<dbReference type="InterPro" id="IPR008271">
    <property type="entry name" value="Ser/Thr_kinase_AS"/>
</dbReference>
<dbReference type="AlphaFoldDB" id="A0A9P5N178"/>
<accession>A0A9P5N178</accession>
<evidence type="ECO:0000256" key="1">
    <source>
        <dbReference type="SAM" id="MobiDB-lite"/>
    </source>
</evidence>
<name>A0A9P5N178_9AGAM</name>
<keyword evidence="4" id="KW-1185">Reference proteome</keyword>
<feature type="region of interest" description="Disordered" evidence="1">
    <location>
        <begin position="717"/>
        <end position="758"/>
    </location>
</feature>